<protein>
    <submittedName>
        <fullName evidence="2">Uncharacterized protein</fullName>
    </submittedName>
</protein>
<comment type="caution">
    <text evidence="2">The sequence shown here is derived from an EMBL/GenBank/DDBJ whole genome shotgun (WGS) entry which is preliminary data.</text>
</comment>
<reference evidence="2" key="1">
    <citation type="submission" date="2020-11" db="EMBL/GenBank/DDBJ databases">
        <authorList>
            <consortium name="DOE Joint Genome Institute"/>
            <person name="Ahrendt S."/>
            <person name="Riley R."/>
            <person name="Andreopoulos W."/>
            <person name="Labutti K."/>
            <person name="Pangilinan J."/>
            <person name="Ruiz-Duenas F.J."/>
            <person name="Barrasa J.M."/>
            <person name="Sanchez-Garcia M."/>
            <person name="Camarero S."/>
            <person name="Miyauchi S."/>
            <person name="Serrano A."/>
            <person name="Linde D."/>
            <person name="Babiker R."/>
            <person name="Drula E."/>
            <person name="Ayuso-Fernandez I."/>
            <person name="Pacheco R."/>
            <person name="Padilla G."/>
            <person name="Ferreira P."/>
            <person name="Barriuso J."/>
            <person name="Kellner H."/>
            <person name="Castanera R."/>
            <person name="Alfaro M."/>
            <person name="Ramirez L."/>
            <person name="Pisabarro A.G."/>
            <person name="Kuo A."/>
            <person name="Tritt A."/>
            <person name="Lipzen A."/>
            <person name="He G."/>
            <person name="Yan M."/>
            <person name="Ng V."/>
            <person name="Cullen D."/>
            <person name="Martin F."/>
            <person name="Rosso M.-N."/>
            <person name="Henrissat B."/>
            <person name="Hibbett D."/>
            <person name="Martinez A.T."/>
            <person name="Grigoriev I.V."/>
        </authorList>
    </citation>
    <scope>NUCLEOTIDE SEQUENCE</scope>
    <source>
        <strain evidence="2">CBS 247.69</strain>
    </source>
</reference>
<evidence type="ECO:0000256" key="1">
    <source>
        <dbReference type="SAM" id="MobiDB-lite"/>
    </source>
</evidence>
<evidence type="ECO:0000313" key="2">
    <source>
        <dbReference type="EMBL" id="KAF9468896.1"/>
    </source>
</evidence>
<dbReference type="OrthoDB" id="2158714at2759"/>
<evidence type="ECO:0000313" key="3">
    <source>
        <dbReference type="Proteomes" id="UP000807353"/>
    </source>
</evidence>
<gene>
    <name evidence="2" type="ORF">BDZ94DRAFT_1244858</name>
</gene>
<dbReference type="AlphaFoldDB" id="A0A9P5YHR1"/>
<name>A0A9P5YHR1_9AGAR</name>
<dbReference type="PANTHER" id="PTHR28218:SF1">
    <property type="entry name" value="VPS4-ASSOCIATED PROTEIN 1"/>
    <property type="match status" value="1"/>
</dbReference>
<dbReference type="GO" id="GO:0005768">
    <property type="term" value="C:endosome"/>
    <property type="evidence" value="ECO:0007669"/>
    <property type="project" value="TreeGrafter"/>
</dbReference>
<organism evidence="2 3">
    <name type="scientific">Collybia nuda</name>
    <dbReference type="NCBI Taxonomy" id="64659"/>
    <lineage>
        <taxon>Eukaryota</taxon>
        <taxon>Fungi</taxon>
        <taxon>Dikarya</taxon>
        <taxon>Basidiomycota</taxon>
        <taxon>Agaricomycotina</taxon>
        <taxon>Agaricomycetes</taxon>
        <taxon>Agaricomycetidae</taxon>
        <taxon>Agaricales</taxon>
        <taxon>Tricholomatineae</taxon>
        <taxon>Clitocybaceae</taxon>
        <taxon>Collybia</taxon>
    </lineage>
</organism>
<dbReference type="GO" id="GO:0007034">
    <property type="term" value="P:vacuolar transport"/>
    <property type="evidence" value="ECO:0007669"/>
    <property type="project" value="TreeGrafter"/>
</dbReference>
<accession>A0A9P5YHR1</accession>
<dbReference type="PANTHER" id="PTHR28218">
    <property type="entry name" value="VPS4-ASSOCIATED PROTEIN 1"/>
    <property type="match status" value="1"/>
</dbReference>
<feature type="compositionally biased region" description="Basic and acidic residues" evidence="1">
    <location>
        <begin position="76"/>
        <end position="87"/>
    </location>
</feature>
<keyword evidence="3" id="KW-1185">Reference proteome</keyword>
<sequence length="122" mass="14089">MGLSDDEIAKIKKEWEQKQQAKLEKEKEAEREKEKDKEKKESDTKNEDKDKGTKIVESESPRTPVSTSTPTPSTPAHERYALHRDFFAMRQGEHRKRRQVTQAKELAPRLPGAPSGIVQDKY</sequence>
<dbReference type="Proteomes" id="UP000807353">
    <property type="component" value="Unassembled WGS sequence"/>
</dbReference>
<feature type="compositionally biased region" description="Low complexity" evidence="1">
    <location>
        <begin position="61"/>
        <end position="75"/>
    </location>
</feature>
<dbReference type="Pfam" id="PF08432">
    <property type="entry name" value="Vfa1"/>
    <property type="match status" value="1"/>
</dbReference>
<proteinExistence type="predicted"/>
<dbReference type="EMBL" id="MU150231">
    <property type="protein sequence ID" value="KAF9468896.1"/>
    <property type="molecule type" value="Genomic_DNA"/>
</dbReference>
<dbReference type="InterPro" id="IPR013640">
    <property type="entry name" value="Vfa1"/>
</dbReference>
<feature type="region of interest" description="Disordered" evidence="1">
    <location>
        <begin position="1"/>
        <end position="122"/>
    </location>
</feature>
<feature type="compositionally biased region" description="Basic and acidic residues" evidence="1">
    <location>
        <begin position="7"/>
        <end position="60"/>
    </location>
</feature>